<name>A0AAV2T3V7_CALDB</name>
<feature type="region of interest" description="Disordered" evidence="2">
    <location>
        <begin position="258"/>
        <end position="283"/>
    </location>
</feature>
<feature type="compositionally biased region" description="Basic and acidic residues" evidence="2">
    <location>
        <begin position="16"/>
        <end position="27"/>
    </location>
</feature>
<dbReference type="PROSITE" id="PS50033">
    <property type="entry name" value="UBX"/>
    <property type="match status" value="1"/>
</dbReference>
<organism evidence="4 5">
    <name type="scientific">Calicophoron daubneyi</name>
    <name type="common">Rumen fluke</name>
    <name type="synonym">Paramphistomum daubneyi</name>
    <dbReference type="NCBI Taxonomy" id="300641"/>
    <lineage>
        <taxon>Eukaryota</taxon>
        <taxon>Metazoa</taxon>
        <taxon>Spiralia</taxon>
        <taxon>Lophotrochozoa</taxon>
        <taxon>Platyhelminthes</taxon>
        <taxon>Trematoda</taxon>
        <taxon>Digenea</taxon>
        <taxon>Plagiorchiida</taxon>
        <taxon>Pronocephalata</taxon>
        <taxon>Paramphistomoidea</taxon>
        <taxon>Paramphistomidae</taxon>
        <taxon>Calicophoron</taxon>
    </lineage>
</organism>
<dbReference type="AlphaFoldDB" id="A0AAV2T3V7"/>
<dbReference type="PANTHER" id="PTHR23153">
    <property type="entry name" value="UBX-RELATED"/>
    <property type="match status" value="1"/>
</dbReference>
<dbReference type="InterPro" id="IPR018997">
    <property type="entry name" value="PUB_domain"/>
</dbReference>
<dbReference type="Gene3D" id="1.20.58.2190">
    <property type="match status" value="1"/>
</dbReference>
<accession>A0AAV2T3V7</accession>
<comment type="caution">
    <text evidence="4">The sequence shown here is derived from an EMBL/GenBank/DDBJ whole genome shotgun (WGS) entry which is preliminary data.</text>
</comment>
<dbReference type="InterPro" id="IPR036339">
    <property type="entry name" value="PUB-like_dom_sf"/>
</dbReference>
<feature type="compositionally biased region" description="Polar residues" evidence="2">
    <location>
        <begin position="269"/>
        <end position="279"/>
    </location>
</feature>
<dbReference type="PANTHER" id="PTHR23153:SF38">
    <property type="entry name" value="UBX DOMAIN-CONTAINING PROTEIN 6"/>
    <property type="match status" value="1"/>
</dbReference>
<evidence type="ECO:0000256" key="2">
    <source>
        <dbReference type="SAM" id="MobiDB-lite"/>
    </source>
</evidence>
<dbReference type="GO" id="GO:0005737">
    <property type="term" value="C:cytoplasm"/>
    <property type="evidence" value="ECO:0007669"/>
    <property type="project" value="TreeGrafter"/>
</dbReference>
<evidence type="ECO:0000256" key="1">
    <source>
        <dbReference type="SAM" id="Coils"/>
    </source>
</evidence>
<dbReference type="Gene3D" id="3.10.20.90">
    <property type="entry name" value="Phosphatidylinositol 3-kinase Catalytic Subunit, Chain A, domain 1"/>
    <property type="match status" value="1"/>
</dbReference>
<feature type="coiled-coil region" evidence="1">
    <location>
        <begin position="88"/>
        <end position="122"/>
    </location>
</feature>
<feature type="domain" description="UBX" evidence="3">
    <location>
        <begin position="394"/>
        <end position="476"/>
    </location>
</feature>
<dbReference type="Pfam" id="PF09409">
    <property type="entry name" value="PUB"/>
    <property type="match status" value="1"/>
</dbReference>
<sequence length="507" mass="56584">MDKFLGFIKSKKTDKKFSRLGEGHRLGDSSNVGPESGTVPQKPLDESLRFRQLSERSHVTEQSVSCSKAAEAAAGRINQNNRKTGSSYISKKNEVKQELEQMRKAQEDAEKLRERFQQKVVMAEKPAALSRVLYWCPSLFGDSVIGSSAEVDKAIEKRLSSECTSELDKASVMTLLRGLERIKPPALPDTPIDEQPTASEWREKLKENFARILRNLIQSPDKATYRRLRVNNPHVKDLLAIDGAELFFTACGFTSENLPASNPPPSEPQDGSEQATSASPVEETEPFLVISEENASKTDHLQHLLDLLGNTQPVTGELYRDTKVYYLTTQSSNAIAMVTRDQLPDDYFYLTKEEVKRSLEQQQRIIEESGMLLTKALRERLKTQEIRLFRYVLIRIRLPGNLLIQGTFYATDTLGKVRQWVTDCLADPATEYQLWAPPGTTAASRSNAPPTARVELSNDSASLIDLGLAPCSLLTLSSSNRFSVGNQSQLPPQAILRPDLCTNISPL</sequence>
<evidence type="ECO:0000259" key="3">
    <source>
        <dbReference type="PROSITE" id="PS50033"/>
    </source>
</evidence>
<feature type="region of interest" description="Disordered" evidence="2">
    <location>
        <begin position="16"/>
        <end position="45"/>
    </location>
</feature>
<dbReference type="SUPFAM" id="SSF54236">
    <property type="entry name" value="Ubiquitin-like"/>
    <property type="match status" value="1"/>
</dbReference>
<keyword evidence="1" id="KW-0175">Coiled coil</keyword>
<evidence type="ECO:0000313" key="5">
    <source>
        <dbReference type="Proteomes" id="UP001497525"/>
    </source>
</evidence>
<reference evidence="4" key="1">
    <citation type="submission" date="2024-06" db="EMBL/GenBank/DDBJ databases">
        <authorList>
            <person name="Liu X."/>
            <person name="Lenzi L."/>
            <person name="Haldenby T S."/>
            <person name="Uol C."/>
        </authorList>
    </citation>
    <scope>NUCLEOTIDE SEQUENCE</scope>
</reference>
<dbReference type="InterPro" id="IPR029071">
    <property type="entry name" value="Ubiquitin-like_domsf"/>
</dbReference>
<dbReference type="CDD" id="cd09212">
    <property type="entry name" value="PUB"/>
    <property type="match status" value="1"/>
</dbReference>
<dbReference type="SUPFAM" id="SSF143503">
    <property type="entry name" value="PUG domain-like"/>
    <property type="match status" value="1"/>
</dbReference>
<dbReference type="Proteomes" id="UP001497525">
    <property type="component" value="Unassembled WGS sequence"/>
</dbReference>
<dbReference type="EMBL" id="CAXLJL010000079">
    <property type="protein sequence ID" value="CAL5131118.1"/>
    <property type="molecule type" value="Genomic_DNA"/>
</dbReference>
<protein>
    <recommendedName>
        <fullName evidence="3">UBX domain-containing protein</fullName>
    </recommendedName>
</protein>
<proteinExistence type="predicted"/>
<dbReference type="InterPro" id="IPR001012">
    <property type="entry name" value="UBX_dom"/>
</dbReference>
<gene>
    <name evidence="4" type="ORF">CDAUBV1_LOCUS3298</name>
</gene>
<evidence type="ECO:0000313" key="4">
    <source>
        <dbReference type="EMBL" id="CAL5131118.1"/>
    </source>
</evidence>